<dbReference type="AlphaFoldDB" id="A0A1Y2D7T7"/>
<dbReference type="RefSeq" id="XP_040709277.1">
    <property type="nucleotide sequence ID" value="XM_040853675.1"/>
</dbReference>
<sequence length="149" mass="16841">MTGSIDLVTNSWCSLVEILITMIGKLSGKVVVREARPRVVPASRFPGEKRCQNRHYLKPYKLAKPISLGRLPDGVTVKHKTMFSSRPSVQICCQAEMRALGLQHRSTIHCGVFEGQRCIFSEVLKSRIWTFCSATTVDQMQCYSKNHIE</sequence>
<gene>
    <name evidence="1" type="ORF">BCR38DRAFT_146615</name>
</gene>
<keyword evidence="2" id="KW-1185">Reference proteome</keyword>
<protein>
    <submittedName>
        <fullName evidence="1">Uncharacterized protein</fullName>
    </submittedName>
</protein>
<proteinExistence type="predicted"/>
<dbReference type="InParanoid" id="A0A1Y2D7T7"/>
<reference evidence="1 2" key="1">
    <citation type="submission" date="2016-07" db="EMBL/GenBank/DDBJ databases">
        <title>Pervasive Adenine N6-methylation of Active Genes in Fungi.</title>
        <authorList>
            <consortium name="DOE Joint Genome Institute"/>
            <person name="Mondo S.J."/>
            <person name="Dannebaum R.O."/>
            <person name="Kuo R.C."/>
            <person name="Labutti K."/>
            <person name="Haridas S."/>
            <person name="Kuo A."/>
            <person name="Salamov A."/>
            <person name="Ahrendt S.R."/>
            <person name="Lipzen A."/>
            <person name="Sullivan W."/>
            <person name="Andreopoulos W.B."/>
            <person name="Clum A."/>
            <person name="Lindquist E."/>
            <person name="Daum C."/>
            <person name="Ramamoorthy G.K."/>
            <person name="Gryganskyi A."/>
            <person name="Culley D."/>
            <person name="Magnuson J.K."/>
            <person name="James T.Y."/>
            <person name="O'Malley M.A."/>
            <person name="Stajich J.E."/>
            <person name="Spatafora J.W."/>
            <person name="Visel A."/>
            <person name="Grigoriev I.V."/>
        </authorList>
    </citation>
    <scope>NUCLEOTIDE SEQUENCE [LARGE SCALE GENOMIC DNA]</scope>
    <source>
        <strain evidence="1 2">CBS 129021</strain>
    </source>
</reference>
<organism evidence="1 2">
    <name type="scientific">Pseudomassariella vexata</name>
    <dbReference type="NCBI Taxonomy" id="1141098"/>
    <lineage>
        <taxon>Eukaryota</taxon>
        <taxon>Fungi</taxon>
        <taxon>Dikarya</taxon>
        <taxon>Ascomycota</taxon>
        <taxon>Pezizomycotina</taxon>
        <taxon>Sordariomycetes</taxon>
        <taxon>Xylariomycetidae</taxon>
        <taxon>Amphisphaeriales</taxon>
        <taxon>Pseudomassariaceae</taxon>
        <taxon>Pseudomassariella</taxon>
    </lineage>
</organism>
<accession>A0A1Y2D7T7</accession>
<dbReference type="Proteomes" id="UP000193689">
    <property type="component" value="Unassembled WGS sequence"/>
</dbReference>
<evidence type="ECO:0000313" key="2">
    <source>
        <dbReference type="Proteomes" id="UP000193689"/>
    </source>
</evidence>
<dbReference type="EMBL" id="MCFJ01000032">
    <property type="protein sequence ID" value="ORY54695.1"/>
    <property type="molecule type" value="Genomic_DNA"/>
</dbReference>
<dbReference type="GeneID" id="63769887"/>
<name>A0A1Y2D7T7_9PEZI</name>
<evidence type="ECO:0000313" key="1">
    <source>
        <dbReference type="EMBL" id="ORY54695.1"/>
    </source>
</evidence>
<comment type="caution">
    <text evidence="1">The sequence shown here is derived from an EMBL/GenBank/DDBJ whole genome shotgun (WGS) entry which is preliminary data.</text>
</comment>